<gene>
    <name evidence="2" type="ORF">BSEPE_1411</name>
</gene>
<dbReference type="SUPFAM" id="SSF47413">
    <property type="entry name" value="lambda repressor-like DNA-binding domains"/>
    <property type="match status" value="2"/>
</dbReference>
<dbReference type="AlphaFoldDB" id="A0A0P0UTF8"/>
<dbReference type="GO" id="GO:0003677">
    <property type="term" value="F:DNA binding"/>
    <property type="evidence" value="ECO:0007669"/>
    <property type="project" value="InterPro"/>
</dbReference>
<dbReference type="InterPro" id="IPR001387">
    <property type="entry name" value="Cro/C1-type_HTH"/>
</dbReference>
<proteinExistence type="predicted"/>
<dbReference type="STRING" id="1303921.BSEPE_1411"/>
<name>A0A0P0UTF8_9GAMM</name>
<dbReference type="Proteomes" id="UP000067399">
    <property type="component" value="Chromosome"/>
</dbReference>
<dbReference type="PROSITE" id="PS50943">
    <property type="entry name" value="HTH_CROC1"/>
    <property type="match status" value="1"/>
</dbReference>
<dbReference type="InterPro" id="IPR010982">
    <property type="entry name" value="Lambda_DNA-bd_dom_sf"/>
</dbReference>
<dbReference type="OrthoDB" id="9799384at2"/>
<keyword evidence="3" id="KW-1185">Reference proteome</keyword>
<organism evidence="2 3">
    <name type="scientific">endosymbiont of Bathymodiolus septemdierum str. Myojin knoll</name>
    <dbReference type="NCBI Taxonomy" id="1303921"/>
    <lineage>
        <taxon>Bacteria</taxon>
        <taxon>Pseudomonadati</taxon>
        <taxon>Pseudomonadota</taxon>
        <taxon>Gammaproteobacteria</taxon>
        <taxon>sulfur-oxidizing symbionts</taxon>
    </lineage>
</organism>
<evidence type="ECO:0000313" key="3">
    <source>
        <dbReference type="Proteomes" id="UP000067399"/>
    </source>
</evidence>
<sequence>MPKELITLGDHIKKKRLENNLFQKDVGIIIGTDNFTIVNWEKNSTKSIPAKYYPKIMEFLNYCPLEKIPTTITEKIKLHRIHRGLNQKKFTQLLKVDPTAVKFWESEERKSKLFLVSINKRSNSLWHNYPLNN</sequence>
<reference evidence="2 3" key="2">
    <citation type="journal article" date="2016" name="ISME J.">
        <title>Heterogeneous composition of key metabolic gene clusters in a vent mussel symbiont population.</title>
        <authorList>
            <person name="Ikuta T."/>
            <person name="Takaki Y."/>
            <person name="Nagai Y."/>
            <person name="Shimamura S."/>
            <person name="Tsuda M."/>
            <person name="Kawagucci S."/>
            <person name="Aoki Y."/>
            <person name="Inoue K."/>
            <person name="Teruya M."/>
            <person name="Satou K."/>
            <person name="Teruya K."/>
            <person name="Shimoji M."/>
            <person name="Tamotsu H."/>
            <person name="Hirano T."/>
            <person name="Maruyama T."/>
            <person name="Yoshida T."/>
        </authorList>
    </citation>
    <scope>NUCLEOTIDE SEQUENCE [LARGE SCALE GENOMIC DNA]</scope>
    <source>
        <strain evidence="2 3">Myojin Knoll</strain>
    </source>
</reference>
<feature type="domain" description="HTH cro/C1-type" evidence="1">
    <location>
        <begin position="12"/>
        <end position="68"/>
    </location>
</feature>
<dbReference type="RefSeq" id="WP_066045609.1">
    <property type="nucleotide sequence ID" value="NZ_AP013042.1"/>
</dbReference>
<accession>A0A0P0UTF8</accession>
<protein>
    <recommendedName>
        <fullName evidence="1">HTH cro/C1-type domain-containing protein</fullName>
    </recommendedName>
</protein>
<reference evidence="2 3" key="1">
    <citation type="journal article" date="2000" name="Mar. Ecol. Prog. Ser.">
        <title>Phylogenetic characterization of endosymbionts in three hydrothermal vent mussels: influence on host distributions.</title>
        <authorList>
            <person name="Fujiwara Y."/>
            <person name="Takai K."/>
            <person name="Uematsu K."/>
            <person name="Tsuchida S."/>
            <person name="Hunt J.C."/>
            <person name="Hashimoto J."/>
        </authorList>
    </citation>
    <scope>NUCLEOTIDE SEQUENCE [LARGE SCALE GENOMIC DNA]</scope>
    <source>
        <strain evidence="2 3">Myojin Knoll</strain>
    </source>
</reference>
<dbReference type="KEGG" id="ebh:BSEPE_1411"/>
<dbReference type="EMBL" id="AP013042">
    <property type="protein sequence ID" value="BAS68390.1"/>
    <property type="molecule type" value="Genomic_DNA"/>
</dbReference>
<evidence type="ECO:0000259" key="1">
    <source>
        <dbReference type="PROSITE" id="PS50943"/>
    </source>
</evidence>
<dbReference type="Gene3D" id="1.10.260.40">
    <property type="entry name" value="lambda repressor-like DNA-binding domains"/>
    <property type="match status" value="2"/>
</dbReference>
<evidence type="ECO:0000313" key="2">
    <source>
        <dbReference type="EMBL" id="BAS68390.1"/>
    </source>
</evidence>